<dbReference type="Gene3D" id="3.90.1750.20">
    <property type="entry name" value="Putative Large Serine Recombinase, Chain B, Domain 2"/>
    <property type="match status" value="1"/>
</dbReference>
<dbReference type="OrthoDB" id="65783at2"/>
<dbReference type="AlphaFoldDB" id="A0A2N3LDJ1"/>
<feature type="domain" description="Recombinase" evidence="3">
    <location>
        <begin position="173"/>
        <end position="302"/>
    </location>
</feature>
<proteinExistence type="predicted"/>
<dbReference type="Proteomes" id="UP000233440">
    <property type="component" value="Unassembled WGS sequence"/>
</dbReference>
<accession>A0A2N3LDJ1</accession>
<dbReference type="InterPro" id="IPR050639">
    <property type="entry name" value="SSR_resolvase"/>
</dbReference>
<dbReference type="PROSITE" id="PS51736">
    <property type="entry name" value="RECOMBINASES_3"/>
    <property type="match status" value="1"/>
</dbReference>
<evidence type="ECO:0000259" key="2">
    <source>
        <dbReference type="PROSITE" id="PS51736"/>
    </source>
</evidence>
<dbReference type="PANTHER" id="PTHR30461">
    <property type="entry name" value="DNA-INVERTASE FROM LAMBDOID PROPHAGE"/>
    <property type="match status" value="1"/>
</dbReference>
<name>A0A2N3LDJ1_9BACI</name>
<reference evidence="4 5" key="1">
    <citation type="submission" date="2017-11" db="EMBL/GenBank/DDBJ databases">
        <title>Bacillus camelliae sp. nov., isolated from pu'er tea.</title>
        <authorList>
            <person name="Niu L."/>
        </authorList>
    </citation>
    <scope>NUCLEOTIDE SEQUENCE [LARGE SCALE GENOMIC DNA]</scope>
    <source>
        <strain evidence="4 5">7578-1</strain>
    </source>
</reference>
<dbReference type="EMBL" id="PIQO01000035">
    <property type="protein sequence ID" value="PKR82594.1"/>
    <property type="molecule type" value="Genomic_DNA"/>
</dbReference>
<dbReference type="Pfam" id="PF20168">
    <property type="entry name" value="PDS5"/>
    <property type="match status" value="1"/>
</dbReference>
<dbReference type="GO" id="GO:0000150">
    <property type="term" value="F:DNA strand exchange activity"/>
    <property type="evidence" value="ECO:0007669"/>
    <property type="project" value="InterPro"/>
</dbReference>
<feature type="coiled-coil region" evidence="1">
    <location>
        <begin position="363"/>
        <end position="419"/>
    </location>
</feature>
<dbReference type="GO" id="GO:0003677">
    <property type="term" value="F:DNA binding"/>
    <property type="evidence" value="ECO:0007669"/>
    <property type="project" value="InterPro"/>
</dbReference>
<feature type="domain" description="Resolvase/invertase-type recombinase catalytic" evidence="2">
    <location>
        <begin position="14"/>
        <end position="165"/>
    </location>
</feature>
<dbReference type="SUPFAM" id="SSF53041">
    <property type="entry name" value="Resolvase-like"/>
    <property type="match status" value="1"/>
</dbReference>
<dbReference type="PROSITE" id="PS51737">
    <property type="entry name" value="RECOMBINASE_DNA_BIND"/>
    <property type="match status" value="1"/>
</dbReference>
<keyword evidence="5" id="KW-1185">Reference proteome</keyword>
<dbReference type="InterPro" id="IPR038109">
    <property type="entry name" value="DNA_bind_recomb_sf"/>
</dbReference>
<protein>
    <submittedName>
        <fullName evidence="4">Recombinase family protein</fullName>
    </submittedName>
</protein>
<dbReference type="Pfam" id="PF00239">
    <property type="entry name" value="Resolvase"/>
    <property type="match status" value="1"/>
</dbReference>
<dbReference type="SMART" id="SM00857">
    <property type="entry name" value="Resolvase"/>
    <property type="match status" value="1"/>
</dbReference>
<keyword evidence="1" id="KW-0175">Coiled coil</keyword>
<dbReference type="InterPro" id="IPR036162">
    <property type="entry name" value="Resolvase-like_N_sf"/>
</dbReference>
<comment type="caution">
    <text evidence="4">The sequence shown here is derived from an EMBL/GenBank/DDBJ whole genome shotgun (WGS) entry which is preliminary data.</text>
</comment>
<dbReference type="InterPro" id="IPR011109">
    <property type="entry name" value="DNA_bind_recombinase_dom"/>
</dbReference>
<dbReference type="InterPro" id="IPR006119">
    <property type="entry name" value="Resolv_N"/>
</dbReference>
<gene>
    <name evidence="4" type="ORF">CWO92_23460</name>
</gene>
<evidence type="ECO:0000259" key="3">
    <source>
        <dbReference type="PROSITE" id="PS51737"/>
    </source>
</evidence>
<dbReference type="CDD" id="cd00338">
    <property type="entry name" value="Ser_Recombinase"/>
    <property type="match status" value="1"/>
</dbReference>
<dbReference type="RefSeq" id="WP_101356621.1">
    <property type="nucleotide sequence ID" value="NZ_PIQO01000035.1"/>
</dbReference>
<organism evidence="4 5">
    <name type="scientific">Heyndrickxia camelliae</name>
    <dbReference type="NCBI Taxonomy" id="1707093"/>
    <lineage>
        <taxon>Bacteria</taxon>
        <taxon>Bacillati</taxon>
        <taxon>Bacillota</taxon>
        <taxon>Bacilli</taxon>
        <taxon>Bacillales</taxon>
        <taxon>Bacillaceae</taxon>
        <taxon>Heyndrickxia</taxon>
    </lineage>
</organism>
<evidence type="ECO:0000313" key="4">
    <source>
        <dbReference type="EMBL" id="PKR82594.1"/>
    </source>
</evidence>
<dbReference type="Gene3D" id="3.40.50.1390">
    <property type="entry name" value="Resolvase, N-terminal catalytic domain"/>
    <property type="match status" value="1"/>
</dbReference>
<dbReference type="PANTHER" id="PTHR30461:SF23">
    <property type="entry name" value="DNA RECOMBINASE-RELATED"/>
    <property type="match status" value="1"/>
</dbReference>
<dbReference type="Pfam" id="PF07508">
    <property type="entry name" value="Recombinase"/>
    <property type="match status" value="1"/>
</dbReference>
<sequence>MGLKESVQSHNVTNILGYLRRSRQDLEREKRTGEDTLSEQRELMVNVLNNIELPYELKLEIGSGESIDGRPVFQEVMKELQSGHFQAVAVKELSRLSRGNYTDAGRIIELITENRLVIITPYKVYDPRNPMDMKQIRFELFLAREEYEMIKERMVGARYVYASQGKWVSGKAPFGYSYNKHTQKLQIAPEEAQTVKLIYDLFLHGLNGRKVSYLAIASHLSNVGILTPRGKKNWSVAQIKKILTNDLYTGLIKFRTTEVTKNGKRIERPEDEHIYVENAHEAIIDKDTFDKVQTMISNKTPDPRNPLDFSPHELASVCTCSVCGGKLIRRGMKKLYKKQDGTESLYIKEFLKCQKGRCMSVKYRSVEKAILDYLKKLNELDDKQLTKYVTEMMKKKSENDNLTNVNRQLLEQIEHKLKDVVNRKEFVFEKYESRFYTDEIFTQRMTALNEEEKKLQKEKEKLNNTINVVDDFVPIEFRKKIKDMLEAYLTLEEKEDKNKLLRGLFEFVEVEITEKGKGRIPSKFNITPRLRLTWMRKPQVK</sequence>
<evidence type="ECO:0000256" key="1">
    <source>
        <dbReference type="SAM" id="Coils"/>
    </source>
</evidence>
<evidence type="ECO:0000313" key="5">
    <source>
        <dbReference type="Proteomes" id="UP000233440"/>
    </source>
</evidence>